<dbReference type="EMBL" id="AMFJ01000267">
    <property type="protein sequence ID" value="EKE28891.1"/>
    <property type="molecule type" value="Genomic_DNA"/>
</dbReference>
<dbReference type="Pfam" id="PF05050">
    <property type="entry name" value="Methyltransf_21"/>
    <property type="match status" value="1"/>
</dbReference>
<proteinExistence type="predicted"/>
<dbReference type="Gene3D" id="3.40.50.150">
    <property type="entry name" value="Vaccinia Virus protein VP39"/>
    <property type="match status" value="1"/>
</dbReference>
<dbReference type="SUPFAM" id="SSF53335">
    <property type="entry name" value="S-adenosyl-L-methionine-dependent methyltransferases"/>
    <property type="match status" value="1"/>
</dbReference>
<dbReference type="AlphaFoldDB" id="K2FCR3"/>
<comment type="caution">
    <text evidence="2">The sequence shown here is derived from an EMBL/GenBank/DDBJ whole genome shotgun (WGS) entry which is preliminary data.</text>
</comment>
<dbReference type="InterPro" id="IPR029063">
    <property type="entry name" value="SAM-dependent_MTases_sf"/>
</dbReference>
<organism evidence="2">
    <name type="scientific">uncultured bacterium</name>
    <name type="common">gcode 4</name>
    <dbReference type="NCBI Taxonomy" id="1234023"/>
    <lineage>
        <taxon>Bacteria</taxon>
        <taxon>environmental samples</taxon>
    </lineage>
</organism>
<feature type="domain" description="Methyltransferase FkbM" evidence="1">
    <location>
        <begin position="78"/>
        <end position="150"/>
    </location>
</feature>
<dbReference type="InterPro" id="IPR006342">
    <property type="entry name" value="FkbM_mtfrase"/>
</dbReference>
<sequence length="189" mass="22694">MMIRNGLQIVECWGHLEISENQNQDKPDLEIHFFEPSGENFATAEEIFEWFQPGIILNECWISDSAWIKKLYKPKISTQSSQYRSFLNKWENEEDCRFIRLDEYISENRIDEIDLIKMDIEWAEFGVLLDIEDHIFKKIKSIFLEYHILDESYEISFTQLLTKLKKLYIYIEITESEHDSRIGYISAFN</sequence>
<gene>
    <name evidence="2" type="ORF">ACD_2C00267G0003</name>
</gene>
<accession>K2FCR3</accession>
<evidence type="ECO:0000259" key="1">
    <source>
        <dbReference type="Pfam" id="PF05050"/>
    </source>
</evidence>
<protein>
    <recommendedName>
        <fullName evidence="1">Methyltransferase FkbM domain-containing protein</fullName>
    </recommendedName>
</protein>
<name>K2FCR3_9BACT</name>
<dbReference type="NCBIfam" id="TIGR01444">
    <property type="entry name" value="fkbM_fam"/>
    <property type="match status" value="1"/>
</dbReference>
<evidence type="ECO:0000313" key="2">
    <source>
        <dbReference type="EMBL" id="EKE28891.1"/>
    </source>
</evidence>
<reference evidence="2" key="1">
    <citation type="journal article" date="2012" name="Science">
        <title>Fermentation, hydrogen, and sulfur metabolism in multiple uncultivated bacterial phyla.</title>
        <authorList>
            <person name="Wrighton K.C."/>
            <person name="Thomas B.C."/>
            <person name="Sharon I."/>
            <person name="Miller C.S."/>
            <person name="Castelle C.J."/>
            <person name="VerBerkmoes N.C."/>
            <person name="Wilkins M.J."/>
            <person name="Hettich R.L."/>
            <person name="Lipton M.S."/>
            <person name="Williams K.H."/>
            <person name="Long P.E."/>
            <person name="Banfield J.F."/>
        </authorList>
    </citation>
    <scope>NUCLEOTIDE SEQUENCE [LARGE SCALE GENOMIC DNA]</scope>
</reference>